<comment type="function">
    <text evidence="8">Modifies, by uridylylation and deuridylylation, the PII regulatory proteins (GlnB and homologs), in response to the nitrogen status of the cell that GlnD senses through the glutamine level. Under low glutamine levels, catalyzes the conversion of the PII proteins and UTP to PII-UMP and PPi, while under higher glutamine levels, GlnD hydrolyzes PII-UMP to PII and UMP (deuridylylation). Thus, controls uridylylation state and activity of the PII proteins, and plays an important role in the regulation of nitrogen metabolism.</text>
</comment>
<evidence type="ECO:0000256" key="8">
    <source>
        <dbReference type="HAMAP-Rule" id="MF_00277"/>
    </source>
</evidence>
<dbReference type="PROSITE" id="PS51831">
    <property type="entry name" value="HD"/>
    <property type="match status" value="1"/>
</dbReference>
<dbReference type="EC" id="3.1.4.-" evidence="8"/>
<dbReference type="EC" id="2.7.7.59" evidence="8"/>
<evidence type="ECO:0000256" key="2">
    <source>
        <dbReference type="ARBA" id="ARBA00022695"/>
    </source>
</evidence>
<comment type="cofactor">
    <cofactor evidence="8">
        <name>Mg(2+)</name>
        <dbReference type="ChEBI" id="CHEBI:18420"/>
    </cofactor>
</comment>
<dbReference type="SUPFAM" id="SSF81593">
    <property type="entry name" value="Nucleotidyltransferase substrate binding subunit/domain"/>
    <property type="match status" value="1"/>
</dbReference>
<dbReference type="CDD" id="cd05401">
    <property type="entry name" value="NT_GlnE_GlnD_like"/>
    <property type="match status" value="1"/>
</dbReference>
<dbReference type="GO" id="GO:0006808">
    <property type="term" value="P:regulation of nitrogen utilization"/>
    <property type="evidence" value="ECO:0007669"/>
    <property type="project" value="UniProtKB-UniRule"/>
</dbReference>
<keyword evidence="4 8" id="KW-0378">Hydrolase</keyword>
<dbReference type="InterPro" id="IPR013546">
    <property type="entry name" value="PII_UdlTrfase/GS_AdlTrfase"/>
</dbReference>
<comment type="activity regulation">
    <text evidence="8">Uridylyltransferase (UTase) activity is inhibited by glutamine, while glutamine activates uridylyl-removing (UR) activity.</text>
</comment>
<dbReference type="InterPro" id="IPR045865">
    <property type="entry name" value="ACT-like_dom_sf"/>
</dbReference>
<dbReference type="SUPFAM" id="SSF55021">
    <property type="entry name" value="ACT-like"/>
    <property type="match status" value="1"/>
</dbReference>
<dbReference type="GO" id="GO:0008773">
    <property type="term" value="F:[protein-PII] uridylyltransferase activity"/>
    <property type="evidence" value="ECO:0007669"/>
    <property type="project" value="UniProtKB-UniRule"/>
</dbReference>
<dbReference type="SMART" id="SM00471">
    <property type="entry name" value="HDc"/>
    <property type="match status" value="1"/>
</dbReference>
<feature type="domain" description="ACT" evidence="9">
    <location>
        <begin position="821"/>
        <end position="895"/>
    </location>
</feature>
<keyword evidence="3" id="KW-0677">Repeat</keyword>
<dbReference type="GO" id="GO:0008893">
    <property type="term" value="F:guanosine-3',5'-bis(diphosphate) 3'-diphosphatase activity"/>
    <property type="evidence" value="ECO:0007669"/>
    <property type="project" value="UniProtKB-EC"/>
</dbReference>
<evidence type="ECO:0000259" key="9">
    <source>
        <dbReference type="PROSITE" id="PS51671"/>
    </source>
</evidence>
<comment type="catalytic activity">
    <reaction evidence="8">
        <text>[protein-PII]-L-tyrosine + UTP = [protein-PII]-uridylyl-L-tyrosine + diphosphate</text>
        <dbReference type="Rhea" id="RHEA:13673"/>
        <dbReference type="Rhea" id="RHEA-COMP:12147"/>
        <dbReference type="Rhea" id="RHEA-COMP:12148"/>
        <dbReference type="ChEBI" id="CHEBI:33019"/>
        <dbReference type="ChEBI" id="CHEBI:46398"/>
        <dbReference type="ChEBI" id="CHEBI:46858"/>
        <dbReference type="ChEBI" id="CHEBI:90602"/>
        <dbReference type="EC" id="2.7.7.59"/>
    </reaction>
</comment>
<comment type="similarity">
    <text evidence="8">Belongs to the GlnD family.</text>
</comment>
<evidence type="ECO:0000313" key="12">
    <source>
        <dbReference type="Proteomes" id="UP000654401"/>
    </source>
</evidence>
<dbReference type="Pfam" id="PF01909">
    <property type="entry name" value="NTP_transf_2"/>
    <property type="match status" value="1"/>
</dbReference>
<dbReference type="InterPro" id="IPR002934">
    <property type="entry name" value="Polymerase_NTP_transf_dom"/>
</dbReference>
<evidence type="ECO:0000313" key="11">
    <source>
        <dbReference type="EMBL" id="MBC8520100.1"/>
    </source>
</evidence>
<evidence type="ECO:0000259" key="10">
    <source>
        <dbReference type="PROSITE" id="PS51831"/>
    </source>
</evidence>
<dbReference type="InterPro" id="IPR003607">
    <property type="entry name" value="HD/PDEase_dom"/>
</dbReference>
<feature type="region of interest" description="Uridylyl-removing" evidence="8">
    <location>
        <begin position="353"/>
        <end position="711"/>
    </location>
</feature>
<dbReference type="CDD" id="cd04899">
    <property type="entry name" value="ACT_ACR-UUR-like_2"/>
    <property type="match status" value="1"/>
</dbReference>
<name>A0A8J6P5D2_9GAMM</name>
<evidence type="ECO:0000256" key="1">
    <source>
        <dbReference type="ARBA" id="ARBA00022679"/>
    </source>
</evidence>
<evidence type="ECO:0000256" key="4">
    <source>
        <dbReference type="ARBA" id="ARBA00022801"/>
    </source>
</evidence>
<dbReference type="PIRSF" id="PIRSF006288">
    <property type="entry name" value="PII_uridyltransf"/>
    <property type="match status" value="1"/>
</dbReference>
<comment type="catalytic activity">
    <reaction evidence="8">
        <text>[protein-PII]-uridylyl-L-tyrosine + H2O = [protein-PII]-L-tyrosine + UMP + H(+)</text>
        <dbReference type="Rhea" id="RHEA:48600"/>
        <dbReference type="Rhea" id="RHEA-COMP:12147"/>
        <dbReference type="Rhea" id="RHEA-COMP:12148"/>
        <dbReference type="ChEBI" id="CHEBI:15377"/>
        <dbReference type="ChEBI" id="CHEBI:15378"/>
        <dbReference type="ChEBI" id="CHEBI:46858"/>
        <dbReference type="ChEBI" id="CHEBI:57865"/>
        <dbReference type="ChEBI" id="CHEBI:90602"/>
    </reaction>
</comment>
<dbReference type="Gene3D" id="3.30.460.10">
    <property type="entry name" value="Beta Polymerase, domain 2"/>
    <property type="match status" value="1"/>
</dbReference>
<dbReference type="PROSITE" id="PS51671">
    <property type="entry name" value="ACT"/>
    <property type="match status" value="2"/>
</dbReference>
<dbReference type="InterPro" id="IPR043519">
    <property type="entry name" value="NT_sf"/>
</dbReference>
<dbReference type="PANTHER" id="PTHR47320">
    <property type="entry name" value="BIFUNCTIONAL URIDYLYLTRANSFERASE/URIDYLYL-REMOVING ENZYME"/>
    <property type="match status" value="1"/>
</dbReference>
<feature type="domain" description="HD" evidence="10">
    <location>
        <begin position="471"/>
        <end position="593"/>
    </location>
</feature>
<feature type="region of interest" description="Uridylyltransferase" evidence="8">
    <location>
        <begin position="1"/>
        <end position="352"/>
    </location>
</feature>
<keyword evidence="5 8" id="KW-0460">Magnesium</keyword>
<comment type="domain">
    <text evidence="8">Has four distinct domains: an N-terminal nucleotidyltransferase (NT) domain responsible for UTase activity, a central HD domain that encodes UR activity, and two C-terminal ACT domains that seem to have a role in glutamine sensing.</text>
</comment>
<dbReference type="InterPro" id="IPR010043">
    <property type="entry name" value="UTase/UR"/>
</dbReference>
<keyword evidence="6 8" id="KW-0511">Multifunctional enzyme</keyword>
<dbReference type="PANTHER" id="PTHR47320:SF1">
    <property type="entry name" value="BIFUNCTIONAL URIDYLYLTRANSFERASE_URIDYLYL-REMOVING ENZYME"/>
    <property type="match status" value="1"/>
</dbReference>
<dbReference type="Pfam" id="PF08335">
    <property type="entry name" value="GlnD_UR_UTase"/>
    <property type="match status" value="1"/>
</dbReference>
<organism evidence="11 12">
    <name type="scientific">Candidatus Thiopontia autotrophica</name>
    <dbReference type="NCBI Taxonomy" id="2841688"/>
    <lineage>
        <taxon>Bacteria</taxon>
        <taxon>Pseudomonadati</taxon>
        <taxon>Pseudomonadota</taxon>
        <taxon>Gammaproteobacteria</taxon>
        <taxon>Candidatus Thiopontia</taxon>
    </lineage>
</organism>
<evidence type="ECO:0000256" key="5">
    <source>
        <dbReference type="ARBA" id="ARBA00022842"/>
    </source>
</evidence>
<evidence type="ECO:0000256" key="6">
    <source>
        <dbReference type="ARBA" id="ARBA00023268"/>
    </source>
</evidence>
<gene>
    <name evidence="8 11" type="primary">glnD</name>
    <name evidence="11" type="ORF">H8D24_06820</name>
</gene>
<dbReference type="Gene3D" id="1.10.3090.10">
    <property type="entry name" value="cca-adding enzyme, domain 2"/>
    <property type="match status" value="1"/>
</dbReference>
<dbReference type="CDD" id="cd04900">
    <property type="entry name" value="ACT_UUR-like_1"/>
    <property type="match status" value="1"/>
</dbReference>
<proteinExistence type="inferred from homology"/>
<dbReference type="AlphaFoldDB" id="A0A8J6P5D2"/>
<dbReference type="Proteomes" id="UP000654401">
    <property type="component" value="Unassembled WGS sequence"/>
</dbReference>
<dbReference type="GO" id="GO:0008081">
    <property type="term" value="F:phosphoric diester hydrolase activity"/>
    <property type="evidence" value="ECO:0007669"/>
    <property type="project" value="UniProtKB-UniRule"/>
</dbReference>
<keyword evidence="2 8" id="KW-0548">Nucleotidyltransferase</keyword>
<dbReference type="Pfam" id="PF01966">
    <property type="entry name" value="HD"/>
    <property type="match status" value="1"/>
</dbReference>
<dbReference type="Gene3D" id="1.20.120.330">
    <property type="entry name" value="Nucleotidyltransferases domain 2"/>
    <property type="match status" value="1"/>
</dbReference>
<dbReference type="EMBL" id="JACNFK010000034">
    <property type="protein sequence ID" value="MBC8520100.1"/>
    <property type="molecule type" value="Genomic_DNA"/>
</dbReference>
<dbReference type="SUPFAM" id="SSF81301">
    <property type="entry name" value="Nucleotidyltransferase"/>
    <property type="match status" value="1"/>
</dbReference>
<sequence length="895" mass="103303">MTSNPLSDSLNQALTEAVGGKIVDSLKIREILKASQQNIARQFHDGHSARNLIRARSDVIDLILRKIWGNLASNKSAASLIAVGGYGRRELHPFSDIDLLIIPQEGEDSKPIESFITLLWDLGLQIGHSVRSLHECIEEGRADITVATNLLESRLLSGSEEVFTKLQQLITDDSIWPSGPFFIAKRNEQRARLEKQNDTAYNLEPNIKEGPGGLRDIQNIIWVTRRHFGSSGKEHHPDSTAVRSQYLDELIDHNFLTEEESADLNAGQERLWEIRFALHLIAERAEERLLFEHQPELAKYFGHLDSERGIGVESFMHSYFRIIRELSLLNEMLLQLFEEKLLTPSEDKAPVTIDKHFGISGGYLTILHKDSLKRDPSLILLLFTTLRDHPEIKGVTAETIRHIRTARHTIDSDFRQNNKNQQLFLQLFYQPEGLTHTLRHMNRYGILGAYLPAFERIVGLMQYDLFHAYTVDEHTLFVIRNLRRLTIPEFHHESPKLSELILKISHPERLYLAALFHDIAKGRNGDHSQLGVQVVQEFCQQHQIDKKSTDEISWLVQNHLTMSTVAQRKDIDDPAEIHAFAKKVVQQSRLEKLYLLTVADIRATNSTLWNHFKDSLLSRLYQQTCNVLKQDTSPDVIAERDMVEHRKVEVMGILTQKGVLTRDIEQLWKNFEEEYFQKHDSREIYWHTRSILNTKQLPLIQFNRESHHGGSEILIYDRDRQFLFSILVHTMESLGLNIHAAKINTTLDSHALDLFTVLDQHGETIQDREWMDKIRATIRSEINHPTLLSQPVSFRHSRHQKHFRGNSSVTFRQDRRKQQTILEINTTDRPGLLSTICRSLMNCNIRVHAAKIATLGERVEDLFWVTNQNNSPLDNNEQNLSISNQIREALDCNNQ</sequence>
<keyword evidence="1 8" id="KW-0808">Transferase</keyword>
<evidence type="ECO:0000256" key="7">
    <source>
        <dbReference type="ARBA" id="ARBA00047968"/>
    </source>
</evidence>
<feature type="domain" description="ACT" evidence="9">
    <location>
        <begin position="712"/>
        <end position="789"/>
    </location>
</feature>
<dbReference type="NCBIfam" id="TIGR01693">
    <property type="entry name" value="UTase_glnD"/>
    <property type="match status" value="1"/>
</dbReference>
<reference evidence="11 12" key="1">
    <citation type="submission" date="2020-08" db="EMBL/GenBank/DDBJ databases">
        <title>Bridging the membrane lipid divide: bacteria of the FCB group superphylum have the potential to synthesize archaeal ether lipids.</title>
        <authorList>
            <person name="Villanueva L."/>
            <person name="Von Meijenfeldt F.A.B."/>
            <person name="Westbye A.B."/>
            <person name="Yadav S."/>
            <person name="Hopmans E.C."/>
            <person name="Dutilh B.E."/>
            <person name="Sinninghe Damste J.S."/>
        </authorList>
    </citation>
    <scope>NUCLEOTIDE SEQUENCE [LARGE SCALE GENOMIC DNA]</scope>
    <source>
        <strain evidence="11">NIOZ-UU100</strain>
    </source>
</reference>
<dbReference type="InterPro" id="IPR006674">
    <property type="entry name" value="HD_domain"/>
</dbReference>
<comment type="caution">
    <text evidence="11">The sequence shown here is derived from an EMBL/GenBank/DDBJ whole genome shotgun (WGS) entry which is preliminary data.</text>
</comment>
<dbReference type="CDD" id="cd00077">
    <property type="entry name" value="HDc"/>
    <property type="match status" value="1"/>
</dbReference>
<dbReference type="InterPro" id="IPR002912">
    <property type="entry name" value="ACT_dom"/>
</dbReference>
<comment type="catalytic activity">
    <reaction evidence="7">
        <text>guanosine 3',5'-bis(diphosphate) + H2O = GDP + diphosphate + H(+)</text>
        <dbReference type="Rhea" id="RHEA:14253"/>
        <dbReference type="ChEBI" id="CHEBI:15377"/>
        <dbReference type="ChEBI" id="CHEBI:15378"/>
        <dbReference type="ChEBI" id="CHEBI:33019"/>
        <dbReference type="ChEBI" id="CHEBI:58189"/>
        <dbReference type="ChEBI" id="CHEBI:77828"/>
        <dbReference type="EC" id="3.1.7.2"/>
    </reaction>
</comment>
<protein>
    <recommendedName>
        <fullName evidence="8">Bifunctional uridylyltransferase/uridylyl-removing enzyme</fullName>
        <shortName evidence="8">UTase/UR</shortName>
    </recommendedName>
    <alternativeName>
        <fullName evidence="8">Bifunctional [protein-PII] modification enzyme</fullName>
    </alternativeName>
    <alternativeName>
        <fullName evidence="8">Bifunctional nitrogen sensor protein</fullName>
    </alternativeName>
    <domain>
        <recommendedName>
            <fullName evidence="8">[Protein-PII] uridylyltransferase</fullName>
            <shortName evidence="8">PII uridylyltransferase</shortName>
            <shortName evidence="8">UTase</shortName>
            <ecNumber evidence="8">2.7.7.59</ecNumber>
        </recommendedName>
    </domain>
    <domain>
        <recommendedName>
            <fullName evidence="8">[Protein-PII]-UMP uridylyl-removing enzyme</fullName>
            <shortName evidence="8">UR</shortName>
            <ecNumber evidence="8">3.1.4.-</ecNumber>
        </recommendedName>
    </domain>
</protein>
<accession>A0A8J6P5D2</accession>
<dbReference type="HAMAP" id="MF_00277">
    <property type="entry name" value="PII_uridylyl_transf"/>
    <property type="match status" value="1"/>
</dbReference>
<evidence type="ECO:0000256" key="3">
    <source>
        <dbReference type="ARBA" id="ARBA00022737"/>
    </source>
</evidence>
<dbReference type="SUPFAM" id="SSF109604">
    <property type="entry name" value="HD-domain/PDEase-like"/>
    <property type="match status" value="1"/>
</dbReference>